<dbReference type="InterPro" id="IPR012349">
    <property type="entry name" value="Split_barrel_FMN-bd"/>
</dbReference>
<protein>
    <submittedName>
        <fullName evidence="1">Nitroreductase family deazaflavin-dependent oxidoreductase</fullName>
    </submittedName>
</protein>
<reference evidence="1 2" key="1">
    <citation type="submission" date="2018-10" db="EMBL/GenBank/DDBJ databases">
        <title>Draft genome of Mycobacterium hodleri strain B.</title>
        <authorList>
            <person name="Amande T.J."/>
            <person name="Mcgenity T.J."/>
        </authorList>
    </citation>
    <scope>NUCLEOTIDE SEQUENCE [LARGE SCALE GENOMIC DNA]</scope>
    <source>
        <strain evidence="1 2">B</strain>
    </source>
</reference>
<dbReference type="GO" id="GO:0016491">
    <property type="term" value="F:oxidoreductase activity"/>
    <property type="evidence" value="ECO:0007669"/>
    <property type="project" value="InterPro"/>
</dbReference>
<dbReference type="RefSeq" id="WP_142549679.1">
    <property type="nucleotide sequence ID" value="NZ_VIFX01000001.1"/>
</dbReference>
<dbReference type="NCBIfam" id="TIGR00026">
    <property type="entry name" value="hi_GC_TIGR00026"/>
    <property type="match status" value="1"/>
</dbReference>
<sequence length="115" mass="13089">MKLMRVMAKFNRRVTNQMIGLLAPYLPRWAVLVHRGRKSGAEYRTPVAVTIHDSSLMVPIGYGEESDWLRNLLAAGSGRLVHRGKTHDFVNPRVVDRDKASVWGRITRTFVADFV</sequence>
<dbReference type="InterPro" id="IPR004378">
    <property type="entry name" value="F420H2_quin_Rdtase"/>
</dbReference>
<organism evidence="1 2">
    <name type="scientific">Mycolicibacterium hodleri</name>
    <dbReference type="NCBI Taxonomy" id="49897"/>
    <lineage>
        <taxon>Bacteria</taxon>
        <taxon>Bacillati</taxon>
        <taxon>Actinomycetota</taxon>
        <taxon>Actinomycetes</taxon>
        <taxon>Mycobacteriales</taxon>
        <taxon>Mycobacteriaceae</taxon>
        <taxon>Mycolicibacterium</taxon>
    </lineage>
</organism>
<keyword evidence="2" id="KW-1185">Reference proteome</keyword>
<name>A0A544W897_9MYCO</name>
<evidence type="ECO:0000313" key="1">
    <source>
        <dbReference type="EMBL" id="TQR88455.1"/>
    </source>
</evidence>
<gene>
    <name evidence="1" type="ORF">D8S82_00080</name>
</gene>
<dbReference type="AlphaFoldDB" id="A0A544W897"/>
<comment type="caution">
    <text evidence="1">The sequence shown here is derived from an EMBL/GenBank/DDBJ whole genome shotgun (WGS) entry which is preliminary data.</text>
</comment>
<evidence type="ECO:0000313" key="2">
    <source>
        <dbReference type="Proteomes" id="UP000315759"/>
    </source>
</evidence>
<accession>A0A544W897</accession>
<dbReference type="EMBL" id="VIFX01000001">
    <property type="protein sequence ID" value="TQR88455.1"/>
    <property type="molecule type" value="Genomic_DNA"/>
</dbReference>
<proteinExistence type="predicted"/>
<dbReference type="Proteomes" id="UP000315759">
    <property type="component" value="Unassembled WGS sequence"/>
</dbReference>
<dbReference type="Gene3D" id="2.30.110.10">
    <property type="entry name" value="Electron Transport, Fmn-binding Protein, Chain A"/>
    <property type="match status" value="1"/>
</dbReference>
<dbReference type="Pfam" id="PF04075">
    <property type="entry name" value="F420H2_quin_red"/>
    <property type="match status" value="1"/>
</dbReference>